<proteinExistence type="predicted"/>
<evidence type="ECO:0000313" key="4">
    <source>
        <dbReference type="Proteomes" id="UP001248536"/>
    </source>
</evidence>
<dbReference type="Proteomes" id="UP001248536">
    <property type="component" value="Unassembled WGS sequence"/>
</dbReference>
<accession>A0ABU2F6F8</accession>
<feature type="compositionally biased region" description="Polar residues" evidence="1">
    <location>
        <begin position="14"/>
        <end position="28"/>
    </location>
</feature>
<dbReference type="Pfam" id="PF23343">
    <property type="entry name" value="REP_ORF2-G2P"/>
    <property type="match status" value="1"/>
</dbReference>
<sequence length="283" mass="32223">MSGSGCGPSLDVGKNNSRESVPCQTEQSELGDHVDLTKTGGSDDESGRYDCREIYRNMELESESGEIAPFRCNSWDCYCCAHRMKQNLIEEMDRLVEDRPELRRLLTITLDEDAAPNSQDEQHRYLTERWNALRTEIKDQYPGMSYIWIREEGESGNPHLHLLVDRYLPQAMLSRTAERVGLGEVVDIRRVNARNAARYVTKYLTKGALHDLPDGARRYGSSADIMLEVRGSSEEPEEDWDLLMDDHEVSKVSGDGPLRREVTSTDLYRQRVEGRVPGLDPPD</sequence>
<comment type="caution">
    <text evidence="3">The sequence shown here is derived from an EMBL/GenBank/DDBJ whole genome shotgun (WGS) entry which is preliminary data.</text>
</comment>
<feature type="region of interest" description="Disordered" evidence="1">
    <location>
        <begin position="250"/>
        <end position="283"/>
    </location>
</feature>
<evidence type="ECO:0000256" key="1">
    <source>
        <dbReference type="SAM" id="MobiDB-lite"/>
    </source>
</evidence>
<gene>
    <name evidence="3" type="ORF">NC662_20475</name>
</gene>
<name>A0ABU2F6F8_HALAR</name>
<reference evidence="3 4" key="1">
    <citation type="submission" date="2022-06" db="EMBL/GenBank/DDBJ databases">
        <title>Haloarcula sp. a new haloarchaeum isolate from saline soil.</title>
        <authorList>
            <person name="Strakova D."/>
            <person name="Galisteo C."/>
            <person name="Sanchez-Porro C."/>
            <person name="Ventosa A."/>
        </authorList>
    </citation>
    <scope>NUCLEOTIDE SEQUENCE [LARGE SCALE GENOMIC DNA]</scope>
    <source>
        <strain evidence="3 4">JCM 15760</strain>
    </source>
</reference>
<protein>
    <submittedName>
        <fullName evidence="3">Rep protein</fullName>
    </submittedName>
</protein>
<feature type="domain" description="Replication-associated protein ORF2/G2P" evidence="2">
    <location>
        <begin position="105"/>
        <end position="207"/>
    </location>
</feature>
<evidence type="ECO:0000259" key="2">
    <source>
        <dbReference type="Pfam" id="PF23343"/>
    </source>
</evidence>
<dbReference type="InterPro" id="IPR056906">
    <property type="entry name" value="ORF2/G2P_dom"/>
</dbReference>
<dbReference type="EMBL" id="JAMQCP010000008">
    <property type="protein sequence ID" value="MDS0256077.1"/>
    <property type="molecule type" value="Genomic_DNA"/>
</dbReference>
<organism evidence="3 4">
    <name type="scientific">Haloarcula argentinensis</name>
    <dbReference type="NCBI Taxonomy" id="43776"/>
    <lineage>
        <taxon>Archaea</taxon>
        <taxon>Methanobacteriati</taxon>
        <taxon>Methanobacteriota</taxon>
        <taxon>Stenosarchaea group</taxon>
        <taxon>Halobacteria</taxon>
        <taxon>Halobacteriales</taxon>
        <taxon>Haloarculaceae</taxon>
        <taxon>Haloarcula</taxon>
    </lineage>
</organism>
<feature type="region of interest" description="Disordered" evidence="1">
    <location>
        <begin position="1"/>
        <end position="45"/>
    </location>
</feature>
<feature type="compositionally biased region" description="Basic and acidic residues" evidence="1">
    <location>
        <begin position="257"/>
        <end position="274"/>
    </location>
</feature>
<evidence type="ECO:0000313" key="3">
    <source>
        <dbReference type="EMBL" id="MDS0256077.1"/>
    </source>
</evidence>
<keyword evidence="4" id="KW-1185">Reference proteome</keyword>